<comment type="caution">
    <text evidence="11">The sequence shown here is derived from an EMBL/GenBank/DDBJ whole genome shotgun (WGS) entry which is preliminary data.</text>
</comment>
<evidence type="ECO:0000256" key="4">
    <source>
        <dbReference type="ARBA" id="ARBA00022801"/>
    </source>
</evidence>
<evidence type="ECO:0000256" key="5">
    <source>
        <dbReference type="ARBA" id="ARBA00022825"/>
    </source>
</evidence>
<evidence type="ECO:0000256" key="8">
    <source>
        <dbReference type="ARBA" id="ARBA00066743"/>
    </source>
</evidence>
<dbReference type="PRINTS" id="PR00830">
    <property type="entry name" value="ENDOLAPTASE"/>
</dbReference>
<dbReference type="InterPro" id="IPR020568">
    <property type="entry name" value="Ribosomal_Su5_D2-typ_SF"/>
</dbReference>
<keyword evidence="3" id="KW-0547">Nucleotide-binding</keyword>
<evidence type="ECO:0000259" key="10">
    <source>
        <dbReference type="PROSITE" id="PS51786"/>
    </source>
</evidence>
<evidence type="ECO:0000256" key="1">
    <source>
        <dbReference type="ARBA" id="ARBA00004496"/>
    </source>
</evidence>
<dbReference type="Pfam" id="PF22667">
    <property type="entry name" value="Lon_lid"/>
    <property type="match status" value="1"/>
</dbReference>
<dbReference type="NCBIfam" id="TIGR00763">
    <property type="entry name" value="lon"/>
    <property type="match status" value="1"/>
</dbReference>
<dbReference type="GO" id="GO:0016887">
    <property type="term" value="F:ATP hydrolysis activity"/>
    <property type="evidence" value="ECO:0007669"/>
    <property type="project" value="InterPro"/>
</dbReference>
<dbReference type="PROSITE" id="PS51786">
    <property type="entry name" value="LON_PROTEOLYTIC"/>
    <property type="match status" value="1"/>
</dbReference>
<dbReference type="Pfam" id="PF05362">
    <property type="entry name" value="Lon_C"/>
    <property type="match status" value="1"/>
</dbReference>
<dbReference type="SUPFAM" id="SSF52540">
    <property type="entry name" value="P-loop containing nucleoside triphosphate hydrolases"/>
    <property type="match status" value="1"/>
</dbReference>
<organism evidence="11 12">
    <name type="scientific">candidate division WOR-3 bacterium</name>
    <dbReference type="NCBI Taxonomy" id="2052148"/>
    <lineage>
        <taxon>Bacteria</taxon>
        <taxon>Bacteria division WOR-3</taxon>
    </lineage>
</organism>
<evidence type="ECO:0000256" key="6">
    <source>
        <dbReference type="ARBA" id="ARBA00022840"/>
    </source>
</evidence>
<dbReference type="Proteomes" id="UP000264062">
    <property type="component" value="Unassembled WGS sequence"/>
</dbReference>
<dbReference type="GO" id="GO:0005524">
    <property type="term" value="F:ATP binding"/>
    <property type="evidence" value="ECO:0007669"/>
    <property type="project" value="UniProtKB-KW"/>
</dbReference>
<feature type="active site" evidence="9">
    <location>
        <position position="520"/>
    </location>
</feature>
<dbReference type="InterPro" id="IPR008268">
    <property type="entry name" value="Peptidase_S16_AS"/>
</dbReference>
<protein>
    <recommendedName>
        <fullName evidence="8 9">endopeptidase La</fullName>
        <ecNumber evidence="8 9">3.4.21.53</ecNumber>
    </recommendedName>
</protein>
<dbReference type="GO" id="GO:0005737">
    <property type="term" value="C:cytoplasm"/>
    <property type="evidence" value="ECO:0007669"/>
    <property type="project" value="UniProtKB-SubCell"/>
</dbReference>
<evidence type="ECO:0000313" key="12">
    <source>
        <dbReference type="Proteomes" id="UP000264062"/>
    </source>
</evidence>
<evidence type="ECO:0000313" key="11">
    <source>
        <dbReference type="EMBL" id="HAV93224.1"/>
    </source>
</evidence>
<reference evidence="11 12" key="1">
    <citation type="journal article" date="2018" name="Nat. Biotechnol.">
        <title>A standardized bacterial taxonomy based on genome phylogeny substantially revises the tree of life.</title>
        <authorList>
            <person name="Parks D.H."/>
            <person name="Chuvochina M."/>
            <person name="Waite D.W."/>
            <person name="Rinke C."/>
            <person name="Skarshewski A."/>
            <person name="Chaumeil P.A."/>
            <person name="Hugenholtz P."/>
        </authorList>
    </citation>
    <scope>NUCLEOTIDE SEQUENCE [LARGE SCALE GENOMIC DNA]</scope>
    <source>
        <strain evidence="11">UBA9956</strain>
    </source>
</reference>
<dbReference type="SMART" id="SM00382">
    <property type="entry name" value="AAA"/>
    <property type="match status" value="1"/>
</dbReference>
<dbReference type="GO" id="GO:0030163">
    <property type="term" value="P:protein catabolic process"/>
    <property type="evidence" value="ECO:0007669"/>
    <property type="project" value="InterPro"/>
</dbReference>
<dbReference type="InterPro" id="IPR027065">
    <property type="entry name" value="Lon_Prtase"/>
</dbReference>
<dbReference type="InterPro" id="IPR027417">
    <property type="entry name" value="P-loop_NTPase"/>
</dbReference>
<keyword evidence="4 9" id="KW-0378">Hydrolase</keyword>
<evidence type="ECO:0000256" key="2">
    <source>
        <dbReference type="ARBA" id="ARBA00022670"/>
    </source>
</evidence>
<dbReference type="GO" id="GO:0004252">
    <property type="term" value="F:serine-type endopeptidase activity"/>
    <property type="evidence" value="ECO:0007669"/>
    <property type="project" value="UniProtKB-UniRule"/>
</dbReference>
<name>A0A350HCF8_UNCW3</name>
<comment type="subcellular location">
    <subcellularLocation>
        <location evidence="1">Cytoplasm</location>
    </subcellularLocation>
</comment>
<dbReference type="Gene3D" id="1.10.8.60">
    <property type="match status" value="1"/>
</dbReference>
<feature type="active site" evidence="9">
    <location>
        <position position="477"/>
    </location>
</feature>
<dbReference type="InterPro" id="IPR054594">
    <property type="entry name" value="Lon_lid"/>
</dbReference>
<dbReference type="InterPro" id="IPR008269">
    <property type="entry name" value="Lon_proteolytic"/>
</dbReference>
<dbReference type="Gene3D" id="1.20.58.1480">
    <property type="match status" value="1"/>
</dbReference>
<dbReference type="Gene3D" id="3.40.50.300">
    <property type="entry name" value="P-loop containing nucleotide triphosphate hydrolases"/>
    <property type="match status" value="1"/>
</dbReference>
<dbReference type="PROSITE" id="PS01046">
    <property type="entry name" value="LON_SER"/>
    <property type="match status" value="1"/>
</dbReference>
<dbReference type="InterPro" id="IPR004815">
    <property type="entry name" value="Lon_bac/euk-typ"/>
</dbReference>
<dbReference type="SUPFAM" id="SSF54211">
    <property type="entry name" value="Ribosomal protein S5 domain 2-like"/>
    <property type="match status" value="1"/>
</dbReference>
<evidence type="ECO:0000256" key="3">
    <source>
        <dbReference type="ARBA" id="ARBA00022741"/>
    </source>
</evidence>
<proteinExistence type="inferred from homology"/>
<gene>
    <name evidence="11" type="primary">lon</name>
    <name evidence="11" type="ORF">DCW38_08625</name>
</gene>
<dbReference type="CDD" id="cd19500">
    <property type="entry name" value="RecA-like_Lon"/>
    <property type="match status" value="1"/>
</dbReference>
<evidence type="ECO:0000256" key="7">
    <source>
        <dbReference type="ARBA" id="ARBA00050665"/>
    </source>
</evidence>
<dbReference type="FunFam" id="3.40.50.300:FF:000021">
    <property type="entry name" value="Lon protease homolog"/>
    <property type="match status" value="1"/>
</dbReference>
<dbReference type="EC" id="3.4.21.53" evidence="8 9"/>
<dbReference type="InterPro" id="IPR003593">
    <property type="entry name" value="AAA+_ATPase"/>
</dbReference>
<dbReference type="EMBL" id="DMZY01000259">
    <property type="protein sequence ID" value="HAV93224.1"/>
    <property type="molecule type" value="Genomic_DNA"/>
</dbReference>
<sequence length="570" mass="63977">MYLSELRERITKDVSRDIAENQKKYFLNEQLKIIKKELGYGGNVVDEFEELKNRIMKAKMGDDVEKKGLAELNKLSTMAPMSPEATVIRNYLDWLCTLPWENKTKDNLDINLAEKILNKNHFGLDKVKERILEYLAVIKLAKHVKGQILCFSGPPGVGKTSLGQSIAQAMGRKFVRLSLGGVRDEAEIRGHRKTYIGSMPGRIIQMMKRSGVMNPVFMLDEVDKLGNDFKGDPSSALLEVLDPEINNAFVDHYLEVDYDLSNVLFICTANVIHTIPPALRDRMEIINLPGYLEFEKFEISKRFLIPRTMKDSGLTKKNISIDDQAIREIIRKYTMESGVRSLEKTISKIMRRRAKQIASTGKNNSVKVTSKHLTEYLGSPLIITDGKDKKSLIGVAKGLAWTPYGGATLSVETLILDGNGKVQLTGQLGDVMKESASASISYLRKYSSQYNIDKDFFKKYDIHIHVPEGAIPKDGPSAGITITMSLFSALIKKPLRNDFAMTGEITLRGIILPIGGLQEKLVAAQSAGIDNVIIPFANKAQFVELPQRVKKNIKVYFVERIDDAIKILYK</sequence>
<keyword evidence="6" id="KW-0067">ATP-binding</keyword>
<dbReference type="Gene3D" id="3.30.230.10">
    <property type="match status" value="1"/>
</dbReference>
<dbReference type="Gene3D" id="1.20.5.5270">
    <property type="match status" value="1"/>
</dbReference>
<dbReference type="FunFam" id="1.20.5.5270:FF:000002">
    <property type="entry name" value="Lon protease homolog"/>
    <property type="match status" value="1"/>
</dbReference>
<dbReference type="InterPro" id="IPR003959">
    <property type="entry name" value="ATPase_AAA_core"/>
</dbReference>
<keyword evidence="2 9" id="KW-0645">Protease</keyword>
<evidence type="ECO:0000256" key="9">
    <source>
        <dbReference type="PROSITE-ProRule" id="PRU01122"/>
    </source>
</evidence>
<dbReference type="AlphaFoldDB" id="A0A350HCF8"/>
<comment type="catalytic activity">
    <reaction evidence="7 9">
        <text>Hydrolysis of proteins in presence of ATP.</text>
        <dbReference type="EC" id="3.4.21.53"/>
    </reaction>
</comment>
<dbReference type="Pfam" id="PF00004">
    <property type="entry name" value="AAA"/>
    <property type="match status" value="1"/>
</dbReference>
<accession>A0A350HCF8</accession>
<comment type="similarity">
    <text evidence="9">Belongs to the peptidase S16 family.</text>
</comment>
<dbReference type="InterPro" id="IPR014721">
    <property type="entry name" value="Ribsml_uS5_D2-typ_fold_subgr"/>
</dbReference>
<feature type="domain" description="Lon proteolytic" evidence="10">
    <location>
        <begin position="390"/>
        <end position="570"/>
    </location>
</feature>
<dbReference type="PANTHER" id="PTHR10046">
    <property type="entry name" value="ATP DEPENDENT LON PROTEASE FAMILY MEMBER"/>
    <property type="match status" value="1"/>
</dbReference>
<dbReference type="GO" id="GO:0006508">
    <property type="term" value="P:proteolysis"/>
    <property type="evidence" value="ECO:0007669"/>
    <property type="project" value="UniProtKB-KW"/>
</dbReference>
<dbReference type="GO" id="GO:0004176">
    <property type="term" value="F:ATP-dependent peptidase activity"/>
    <property type="evidence" value="ECO:0007669"/>
    <property type="project" value="UniProtKB-UniRule"/>
</dbReference>
<keyword evidence="5 9" id="KW-0720">Serine protease</keyword>